<reference evidence="1" key="1">
    <citation type="submission" date="2023-06" db="EMBL/GenBank/DDBJ databases">
        <title>Genomic Diversity of Vibrio spp. and Metagenomic Analysis of Pathogens in Florida Gulf Coastal Waters Following Hurricane Ian.</title>
        <authorList>
            <person name="Brumfield K.D."/>
        </authorList>
    </citation>
    <scope>NUCLEOTIDE SEQUENCE</scope>
    <source>
        <strain evidence="1">WBS2B-138</strain>
    </source>
</reference>
<dbReference type="AlphaFoldDB" id="A0AAW8Q097"/>
<protein>
    <submittedName>
        <fullName evidence="1">Uncharacterized protein</fullName>
    </submittedName>
</protein>
<comment type="caution">
    <text evidence="1">The sequence shown here is derived from an EMBL/GenBank/DDBJ whole genome shotgun (WGS) entry which is preliminary data.</text>
</comment>
<evidence type="ECO:0000313" key="1">
    <source>
        <dbReference type="EMBL" id="MDS1821662.1"/>
    </source>
</evidence>
<gene>
    <name evidence="1" type="ORF">QX249_13390</name>
</gene>
<accession>A0AAW8Q097</accession>
<sequence length="171" mass="19631">MNKLILCPEPDAECPDFEFEFNSANDVSKSLDYLLHYLAFCAKYGVGEVCLSDRFPRGEVLENHKTIVSNKDIQDKIRSFRRNGWQHSGSIISEQLSETSNLNLAVIRNLKKRTSGSVLRFEFPINNQEEGINLSAMIDKFEQYLKTNSVEISKAANKYFRGYTHPIARIF</sequence>
<name>A0AAW8Q097_VIBPH</name>
<evidence type="ECO:0000313" key="2">
    <source>
        <dbReference type="Proteomes" id="UP001253193"/>
    </source>
</evidence>
<dbReference type="EMBL" id="JAUHGG010000003">
    <property type="protein sequence ID" value="MDS1821662.1"/>
    <property type="molecule type" value="Genomic_DNA"/>
</dbReference>
<organism evidence="1 2">
    <name type="scientific">Vibrio parahaemolyticus</name>
    <dbReference type="NCBI Taxonomy" id="670"/>
    <lineage>
        <taxon>Bacteria</taxon>
        <taxon>Pseudomonadati</taxon>
        <taxon>Pseudomonadota</taxon>
        <taxon>Gammaproteobacteria</taxon>
        <taxon>Vibrionales</taxon>
        <taxon>Vibrionaceae</taxon>
        <taxon>Vibrio</taxon>
    </lineage>
</organism>
<dbReference type="RefSeq" id="WP_311020579.1">
    <property type="nucleotide sequence ID" value="NZ_JAUHGG010000003.1"/>
</dbReference>
<proteinExistence type="predicted"/>
<dbReference type="Proteomes" id="UP001253193">
    <property type="component" value="Unassembled WGS sequence"/>
</dbReference>